<evidence type="ECO:0000313" key="2">
    <source>
        <dbReference type="EMBL" id="CAK1223412.1"/>
    </source>
</evidence>
<keyword evidence="3" id="KW-1185">Reference proteome</keyword>
<proteinExistence type="predicted"/>
<gene>
    <name evidence="2" type="ORF">R54839_PPFHFPJH_00063</name>
</gene>
<dbReference type="InterPro" id="IPR025164">
    <property type="entry name" value="Toastrack_DUF4097"/>
</dbReference>
<organism evidence="2 3">
    <name type="scientific">Fructobacillus fructosus</name>
    <dbReference type="NCBI Taxonomy" id="1631"/>
    <lineage>
        <taxon>Bacteria</taxon>
        <taxon>Bacillati</taxon>
        <taxon>Bacillota</taxon>
        <taxon>Bacilli</taxon>
        <taxon>Lactobacillales</taxon>
        <taxon>Lactobacillaceae</taxon>
        <taxon>Fructobacillus</taxon>
    </lineage>
</organism>
<sequence length="235" mass="25844">MNSKIMTGFFLVFVGLALSAFSVWKGGLPGEVYWNNGPVYISDQDERGSLDITPDQISSGKQEVKNLVVATKEADVVVEQGTRFSILTDPVEKSSVTVSSNDGLVTVTAEEKNNWTFGIKNRNKHRIIITVPDKMTFDKLSLSNVNGSLKVKNQHSNVFSLTNVNGAVTVFDSKLEKSGLIDSRNGDVTIRKSTLPKLATVSRQGNVQIDKNYQNVHLNKADFIIRTINGDIALR</sequence>
<evidence type="ECO:0000259" key="1">
    <source>
        <dbReference type="Pfam" id="PF13349"/>
    </source>
</evidence>
<comment type="caution">
    <text evidence="2">The sequence shown here is derived from an EMBL/GenBank/DDBJ whole genome shotgun (WGS) entry which is preliminary data.</text>
</comment>
<accession>A0ABM9MLF1</accession>
<dbReference type="EMBL" id="CAUZLR010000001">
    <property type="protein sequence ID" value="CAK1223412.1"/>
    <property type="molecule type" value="Genomic_DNA"/>
</dbReference>
<feature type="domain" description="DUF4097" evidence="1">
    <location>
        <begin position="64"/>
        <end position="215"/>
    </location>
</feature>
<protein>
    <submittedName>
        <fullName evidence="2">Fusaric acid resistance protein-like (YvlB)</fullName>
    </submittedName>
</protein>
<evidence type="ECO:0000313" key="3">
    <source>
        <dbReference type="Proteomes" id="UP001314261"/>
    </source>
</evidence>
<dbReference type="Proteomes" id="UP001314261">
    <property type="component" value="Unassembled WGS sequence"/>
</dbReference>
<dbReference type="RefSeq" id="WP_010691580.1">
    <property type="nucleotide sequence ID" value="NZ_CAUZLN010000001.1"/>
</dbReference>
<dbReference type="Pfam" id="PF13349">
    <property type="entry name" value="DUF4097"/>
    <property type="match status" value="1"/>
</dbReference>
<reference evidence="2 3" key="1">
    <citation type="submission" date="2023-10" db="EMBL/GenBank/DDBJ databases">
        <authorList>
            <person name="Botero Cardona J."/>
        </authorList>
    </citation>
    <scope>NUCLEOTIDE SEQUENCE [LARGE SCALE GENOMIC DNA]</scope>
    <source>
        <strain evidence="2 3">R-54839</strain>
    </source>
</reference>
<name>A0ABM9MLF1_9LACO</name>